<evidence type="ECO:0000256" key="4">
    <source>
        <dbReference type="ARBA" id="ARBA00022989"/>
    </source>
</evidence>
<feature type="transmembrane region" description="Helical" evidence="10">
    <location>
        <begin position="189"/>
        <end position="209"/>
    </location>
</feature>
<accession>A0ABN8NZX1</accession>
<keyword evidence="9" id="KW-0807">Transducer</keyword>
<dbReference type="Gene3D" id="1.20.1070.10">
    <property type="entry name" value="Rhodopsin 7-helix transmembrane proteins"/>
    <property type="match status" value="1"/>
</dbReference>
<dbReference type="SMART" id="SM01381">
    <property type="entry name" value="7TM_GPCR_Srsx"/>
    <property type="match status" value="1"/>
</dbReference>
<dbReference type="PROSITE" id="PS50262">
    <property type="entry name" value="G_PROTEIN_RECEP_F1_2"/>
    <property type="match status" value="1"/>
</dbReference>
<name>A0ABN8NZX1_9CNID</name>
<sequence length="418" mass="47369">MAAQNSSQPPYEACLIANLPSDVQHQILNIGNYVIRPLSFILAFLSFVFNMLVIIAVARTRSLQYPAMILNIGNYVFRPLSFILAFLSLLCNTLVIVAVTRTRSLQHPAMVMMCSLALTDVIFSLYSLYRYIEIFTHEHMCPNSHLLHSAISALCAQATLGNLAVISRDRHVATRSPLWYRNHVTKSRAFKIVCIPWLNSVLIAVVLYFSKNFEGVGKSLAQTLIPVPFALYVIVIIYFIIIMFHYLRIYFRKTVEVGNPNDALLKREKRLTNTVAGILLILVLTYFPALLVPFVLSAKGLYKNSLPFRPFYVVFIQLNGVLNPLLNLGRSRNMRKAIRDLFKCSSHKNSRHQLVIEAQNSSQHPYEACLIADLSSDVQHQILNIGNYVFRPLSFILAFLTFVFNTLVIIAVARTKSL</sequence>
<dbReference type="Pfam" id="PF00001">
    <property type="entry name" value="7tm_1"/>
    <property type="match status" value="1"/>
</dbReference>
<dbReference type="InterPro" id="IPR017452">
    <property type="entry name" value="GPCR_Rhodpsn_7TM"/>
</dbReference>
<reference evidence="12 13" key="1">
    <citation type="submission" date="2022-05" db="EMBL/GenBank/DDBJ databases">
        <authorList>
            <consortium name="Genoscope - CEA"/>
            <person name="William W."/>
        </authorList>
    </citation>
    <scope>NUCLEOTIDE SEQUENCE [LARGE SCALE GENOMIC DNA]</scope>
</reference>
<comment type="caution">
    <text evidence="12">The sequence shown here is derived from an EMBL/GenBank/DDBJ whole genome shotgun (WGS) entry which is preliminary data.</text>
</comment>
<evidence type="ECO:0000256" key="5">
    <source>
        <dbReference type="ARBA" id="ARBA00023040"/>
    </source>
</evidence>
<evidence type="ECO:0000313" key="12">
    <source>
        <dbReference type="EMBL" id="CAH3123571.1"/>
    </source>
</evidence>
<feature type="transmembrane region" description="Helical" evidence="10">
    <location>
        <begin position="393"/>
        <end position="413"/>
    </location>
</feature>
<gene>
    <name evidence="12" type="ORF">PLOB_00030079</name>
</gene>
<evidence type="ECO:0000256" key="2">
    <source>
        <dbReference type="ARBA" id="ARBA00022475"/>
    </source>
</evidence>
<dbReference type="SUPFAM" id="SSF81321">
    <property type="entry name" value="Family A G protein-coupled receptor-like"/>
    <property type="match status" value="1"/>
</dbReference>
<dbReference type="EMBL" id="CALNXK010000038">
    <property type="protein sequence ID" value="CAH3123571.1"/>
    <property type="molecule type" value="Genomic_DNA"/>
</dbReference>
<dbReference type="PRINTS" id="PR00237">
    <property type="entry name" value="GPCRRHODOPSN"/>
</dbReference>
<evidence type="ECO:0000256" key="6">
    <source>
        <dbReference type="ARBA" id="ARBA00023136"/>
    </source>
</evidence>
<keyword evidence="4 10" id="KW-1133">Transmembrane helix</keyword>
<comment type="subcellular location">
    <subcellularLocation>
        <location evidence="1">Cell membrane</location>
        <topology evidence="1">Multi-pass membrane protein</topology>
    </subcellularLocation>
</comment>
<evidence type="ECO:0000256" key="7">
    <source>
        <dbReference type="ARBA" id="ARBA00023170"/>
    </source>
</evidence>
<dbReference type="PANTHER" id="PTHR24246">
    <property type="entry name" value="OLFACTORY RECEPTOR AND ADENOSINE RECEPTOR"/>
    <property type="match status" value="1"/>
</dbReference>
<feature type="domain" description="G-protein coupled receptors family 1 profile" evidence="11">
    <location>
        <begin position="91"/>
        <end position="327"/>
    </location>
</feature>
<evidence type="ECO:0000256" key="1">
    <source>
        <dbReference type="ARBA" id="ARBA00004651"/>
    </source>
</evidence>
<keyword evidence="8" id="KW-0325">Glycoprotein</keyword>
<evidence type="ECO:0000256" key="3">
    <source>
        <dbReference type="ARBA" id="ARBA00022692"/>
    </source>
</evidence>
<feature type="transmembrane region" description="Helical" evidence="10">
    <location>
        <begin position="111"/>
        <end position="129"/>
    </location>
</feature>
<keyword evidence="7" id="KW-0675">Receptor</keyword>
<keyword evidence="2" id="KW-1003">Cell membrane</keyword>
<dbReference type="CDD" id="cd00637">
    <property type="entry name" value="7tm_classA_rhodopsin-like"/>
    <property type="match status" value="1"/>
</dbReference>
<feature type="transmembrane region" description="Helical" evidence="10">
    <location>
        <begin position="38"/>
        <end position="60"/>
    </location>
</feature>
<keyword evidence="5" id="KW-0297">G-protein coupled receptor</keyword>
<feature type="transmembrane region" description="Helical" evidence="10">
    <location>
        <begin position="80"/>
        <end position="99"/>
    </location>
</feature>
<proteinExistence type="predicted"/>
<dbReference type="PANTHER" id="PTHR24246:SF27">
    <property type="entry name" value="ADENOSINE RECEPTOR, ISOFORM A"/>
    <property type="match status" value="1"/>
</dbReference>
<keyword evidence="3 10" id="KW-0812">Transmembrane</keyword>
<keyword evidence="6 10" id="KW-0472">Membrane</keyword>
<dbReference type="Proteomes" id="UP001159405">
    <property type="component" value="Unassembled WGS sequence"/>
</dbReference>
<evidence type="ECO:0000256" key="8">
    <source>
        <dbReference type="ARBA" id="ARBA00023180"/>
    </source>
</evidence>
<feature type="transmembrane region" description="Helical" evidence="10">
    <location>
        <begin position="229"/>
        <end position="251"/>
    </location>
</feature>
<protein>
    <recommendedName>
        <fullName evidence="11">G-protein coupled receptors family 1 profile domain-containing protein</fullName>
    </recommendedName>
</protein>
<keyword evidence="13" id="KW-1185">Reference proteome</keyword>
<dbReference type="InterPro" id="IPR000276">
    <property type="entry name" value="GPCR_Rhodpsn"/>
</dbReference>
<evidence type="ECO:0000313" key="13">
    <source>
        <dbReference type="Proteomes" id="UP001159405"/>
    </source>
</evidence>
<evidence type="ECO:0000256" key="10">
    <source>
        <dbReference type="SAM" id="Phobius"/>
    </source>
</evidence>
<organism evidence="12 13">
    <name type="scientific">Porites lobata</name>
    <dbReference type="NCBI Taxonomy" id="104759"/>
    <lineage>
        <taxon>Eukaryota</taxon>
        <taxon>Metazoa</taxon>
        <taxon>Cnidaria</taxon>
        <taxon>Anthozoa</taxon>
        <taxon>Hexacorallia</taxon>
        <taxon>Scleractinia</taxon>
        <taxon>Fungiina</taxon>
        <taxon>Poritidae</taxon>
        <taxon>Porites</taxon>
    </lineage>
</organism>
<feature type="transmembrane region" description="Helical" evidence="10">
    <location>
        <begin position="271"/>
        <end position="291"/>
    </location>
</feature>
<evidence type="ECO:0000259" key="11">
    <source>
        <dbReference type="PROSITE" id="PS50262"/>
    </source>
</evidence>
<evidence type="ECO:0000256" key="9">
    <source>
        <dbReference type="ARBA" id="ARBA00023224"/>
    </source>
</evidence>
<feature type="transmembrane region" description="Helical" evidence="10">
    <location>
        <begin position="311"/>
        <end position="329"/>
    </location>
</feature>
<feature type="transmembrane region" description="Helical" evidence="10">
    <location>
        <begin position="149"/>
        <end position="168"/>
    </location>
</feature>